<dbReference type="EMBL" id="CP031124">
    <property type="protein sequence ID" value="AXF85229.1"/>
    <property type="molecule type" value="Genomic_DNA"/>
</dbReference>
<evidence type="ECO:0000256" key="11">
    <source>
        <dbReference type="ARBA" id="ARBA00023251"/>
    </source>
</evidence>
<evidence type="ECO:0000313" key="17">
    <source>
        <dbReference type="Proteomes" id="UP000252182"/>
    </source>
</evidence>
<keyword evidence="8" id="KW-1278">Translocase</keyword>
<feature type="domain" description="ABC transporter" evidence="15">
    <location>
        <begin position="15"/>
        <end position="253"/>
    </location>
</feature>
<dbReference type="OrthoDB" id="4814201at2"/>
<name>A0A345DA41_9BURK</name>
<evidence type="ECO:0000259" key="15">
    <source>
        <dbReference type="PROSITE" id="PS50893"/>
    </source>
</evidence>
<gene>
    <name evidence="16" type="primary">macB</name>
    <name evidence="16" type="ORF">DTO96_100955</name>
</gene>
<protein>
    <recommendedName>
        <fullName evidence="13">Pyoverdine export ATP-binding/permease protein PvdT</fullName>
    </recommendedName>
</protein>
<dbReference type="GO" id="GO:0022857">
    <property type="term" value="F:transmembrane transporter activity"/>
    <property type="evidence" value="ECO:0007669"/>
    <property type="project" value="TreeGrafter"/>
</dbReference>
<accession>A0A345DA41</accession>
<proteinExistence type="inferred from homology"/>
<comment type="similarity">
    <text evidence="12">Belongs to the ABC transporter superfamily. Macrolide exporter (TC 3.A.1.122) family.</text>
</comment>
<dbReference type="PANTHER" id="PTHR30572:SF14">
    <property type="entry name" value="MACROLIDE EXPORT ATP-BINDING_PERMEASE PROTEIN MACB"/>
    <property type="match status" value="1"/>
</dbReference>
<evidence type="ECO:0000256" key="4">
    <source>
        <dbReference type="ARBA" id="ARBA00022519"/>
    </source>
</evidence>
<dbReference type="GO" id="GO:0005524">
    <property type="term" value="F:ATP binding"/>
    <property type="evidence" value="ECO:0007669"/>
    <property type="project" value="UniProtKB-KW"/>
</dbReference>
<dbReference type="GO" id="GO:0016887">
    <property type="term" value="F:ATP hydrolysis activity"/>
    <property type="evidence" value="ECO:0007669"/>
    <property type="project" value="InterPro"/>
</dbReference>
<dbReference type="InterPro" id="IPR025857">
    <property type="entry name" value="MacB_PCD"/>
</dbReference>
<feature type="transmembrane region" description="Helical" evidence="14">
    <location>
        <begin position="561"/>
        <end position="585"/>
    </location>
</feature>
<dbReference type="RefSeq" id="WP_114562449.1">
    <property type="nucleotide sequence ID" value="NZ_CP031124.1"/>
</dbReference>
<comment type="subcellular location">
    <subcellularLocation>
        <location evidence="1">Cell inner membrane</location>
        <topology evidence="1">Multi-pass membrane protein</topology>
    </subcellularLocation>
</comment>
<dbReference type="SMART" id="SM00382">
    <property type="entry name" value="AAA"/>
    <property type="match status" value="1"/>
</dbReference>
<evidence type="ECO:0000256" key="14">
    <source>
        <dbReference type="SAM" id="Phobius"/>
    </source>
</evidence>
<evidence type="ECO:0000256" key="9">
    <source>
        <dbReference type="ARBA" id="ARBA00022989"/>
    </source>
</evidence>
<dbReference type="PROSITE" id="PS00211">
    <property type="entry name" value="ABC_TRANSPORTER_1"/>
    <property type="match status" value="1"/>
</dbReference>
<reference evidence="17" key="1">
    <citation type="submission" date="2018-07" db="EMBL/GenBank/DDBJ databases">
        <authorList>
            <person name="Kim H."/>
        </authorList>
    </citation>
    <scope>NUCLEOTIDE SEQUENCE [LARGE SCALE GENOMIC DNA]</scope>
    <source>
        <strain evidence="17">F02</strain>
    </source>
</reference>
<evidence type="ECO:0000256" key="3">
    <source>
        <dbReference type="ARBA" id="ARBA00022475"/>
    </source>
</evidence>
<evidence type="ECO:0000256" key="10">
    <source>
        <dbReference type="ARBA" id="ARBA00023136"/>
    </source>
</evidence>
<keyword evidence="16" id="KW-0378">Hydrolase</keyword>
<evidence type="ECO:0000256" key="7">
    <source>
        <dbReference type="ARBA" id="ARBA00022840"/>
    </source>
</evidence>
<keyword evidence="10 14" id="KW-0472">Membrane</keyword>
<dbReference type="Pfam" id="PF12704">
    <property type="entry name" value="MacB_PCD"/>
    <property type="match status" value="1"/>
</dbReference>
<keyword evidence="11" id="KW-0046">Antibiotic resistance</keyword>
<feature type="transmembrane region" description="Helical" evidence="14">
    <location>
        <begin position="313"/>
        <end position="335"/>
    </location>
</feature>
<keyword evidence="5 14" id="KW-0812">Transmembrane</keyword>
<dbReference type="GO" id="GO:0098796">
    <property type="term" value="C:membrane protein complex"/>
    <property type="evidence" value="ECO:0007669"/>
    <property type="project" value="UniProtKB-ARBA"/>
</dbReference>
<dbReference type="InterPro" id="IPR017911">
    <property type="entry name" value="MacB-like_ATP-bd"/>
</dbReference>
<evidence type="ECO:0000256" key="12">
    <source>
        <dbReference type="ARBA" id="ARBA00038388"/>
    </source>
</evidence>
<organism evidence="16 17">
    <name type="scientific">Ephemeroptericola cinctiostellae</name>
    <dbReference type="NCBI Taxonomy" id="2268024"/>
    <lineage>
        <taxon>Bacteria</taxon>
        <taxon>Pseudomonadati</taxon>
        <taxon>Pseudomonadota</taxon>
        <taxon>Betaproteobacteria</taxon>
        <taxon>Burkholderiales</taxon>
        <taxon>Burkholderiaceae</taxon>
        <taxon>Ephemeroptericola</taxon>
    </lineage>
</organism>
<evidence type="ECO:0000256" key="13">
    <source>
        <dbReference type="ARBA" id="ARBA00041199"/>
    </source>
</evidence>
<keyword evidence="17" id="KW-1185">Reference proteome</keyword>
<keyword evidence="7 16" id="KW-0067">ATP-binding</keyword>
<dbReference type="PANTHER" id="PTHR30572">
    <property type="entry name" value="MEMBRANE COMPONENT OF TRANSPORTER-RELATED"/>
    <property type="match status" value="1"/>
</dbReference>
<dbReference type="CDD" id="cd03255">
    <property type="entry name" value="ABC_MJ0796_LolCDE_FtsE"/>
    <property type="match status" value="1"/>
</dbReference>
<keyword evidence="6" id="KW-0547">Nucleotide-binding</keyword>
<keyword evidence="9 14" id="KW-1133">Transmembrane helix</keyword>
<dbReference type="InterPro" id="IPR003593">
    <property type="entry name" value="AAA+_ATPase"/>
</dbReference>
<evidence type="ECO:0000313" key="16">
    <source>
        <dbReference type="EMBL" id="AXF85229.1"/>
    </source>
</evidence>
<dbReference type="InterPro" id="IPR003439">
    <property type="entry name" value="ABC_transporter-like_ATP-bd"/>
</dbReference>
<evidence type="ECO:0000256" key="6">
    <source>
        <dbReference type="ARBA" id="ARBA00022741"/>
    </source>
</evidence>
<dbReference type="SUPFAM" id="SSF52540">
    <property type="entry name" value="P-loop containing nucleoside triphosphate hydrolases"/>
    <property type="match status" value="1"/>
</dbReference>
<dbReference type="Pfam" id="PF02687">
    <property type="entry name" value="FtsX"/>
    <property type="match status" value="1"/>
</dbReference>
<feature type="transmembrane region" description="Helical" evidence="14">
    <location>
        <begin position="612"/>
        <end position="635"/>
    </location>
</feature>
<dbReference type="InterPro" id="IPR027417">
    <property type="entry name" value="P-loop_NTPase"/>
</dbReference>
<dbReference type="PROSITE" id="PS50893">
    <property type="entry name" value="ABC_TRANSPORTER_2"/>
    <property type="match status" value="1"/>
</dbReference>
<dbReference type="GO" id="GO:0046677">
    <property type="term" value="P:response to antibiotic"/>
    <property type="evidence" value="ECO:0007669"/>
    <property type="project" value="UniProtKB-KW"/>
</dbReference>
<keyword evidence="3" id="KW-1003">Cell membrane</keyword>
<feature type="transmembrane region" description="Helical" evidence="14">
    <location>
        <begin position="647"/>
        <end position="671"/>
    </location>
</feature>
<evidence type="ECO:0000256" key="8">
    <source>
        <dbReference type="ARBA" id="ARBA00022967"/>
    </source>
</evidence>
<dbReference type="InterPro" id="IPR003838">
    <property type="entry name" value="ABC3_permease_C"/>
</dbReference>
<dbReference type="Pfam" id="PF00005">
    <property type="entry name" value="ABC_tran"/>
    <property type="match status" value="1"/>
</dbReference>
<evidence type="ECO:0000256" key="2">
    <source>
        <dbReference type="ARBA" id="ARBA00022448"/>
    </source>
</evidence>
<dbReference type="Proteomes" id="UP000252182">
    <property type="component" value="Chromosome"/>
</dbReference>
<dbReference type="InterPro" id="IPR017871">
    <property type="entry name" value="ABC_transporter-like_CS"/>
</dbReference>
<dbReference type="AlphaFoldDB" id="A0A345DA41"/>
<dbReference type="Gene3D" id="3.40.50.300">
    <property type="entry name" value="P-loop containing nucleotide triphosphate hydrolases"/>
    <property type="match status" value="1"/>
</dbReference>
<evidence type="ECO:0000256" key="1">
    <source>
        <dbReference type="ARBA" id="ARBA00004429"/>
    </source>
</evidence>
<keyword evidence="4" id="KW-0997">Cell inner membrane</keyword>
<dbReference type="KEGG" id="hyf:DTO96_100955"/>
<keyword evidence="2" id="KW-0813">Transport</keyword>
<sequence>MSTSSAHATPSTPLMEVRGLYREFSSGDDIVAILKNINLTVNAGEMIAIIGASGSGKSTLMNILGCLDKPTRGSYTVNGQETGDMLPDELAQLRREYFGFIFQRYHLLGDLTALGNAEIPAIYAGFTPTERHARTQKLLERLGLGERMGHKPGQLSGGQQQRVSIARALVNGGEVILADEPTGALDSNSGREVMAILRELHAEGHTIIIVTHDAKVAENADRIIEISDGEIIADRPTASHPLTALTPASPSVGPMQGEVTAGVVEVDVATADLSTHPVKGNTHHSPWRAATERFREAFSMAVRSMLAHRMRSFLTMLGIIIGIASVVSVVALGAGSQQQILKNISSMGTNTIDVYPGTGFGDRKAGRIRTLNSGDADVLAQQSYVNSVTPGVSTSVTVRYQNISVSAQVKGVGEQYFQVKGVTLAQGKAFDVQSTKSYAQEIVIDDNTKKALFLHGENPIGQVIVLGNMPSRIIGVAAKSESAFGNDENLSIFAPYTTVMGRMLGQNYLKSITVRVSDSVSSQAAEEGVTKILTQRHGSKDFFISNSDSIRKTIEQTTQTMTLLVSMIAVISLIVGGIGVMNIMLVSVTERTQEIGVRMAVGARQSDILQQFLIEAVVICLLGGVLGIALSLLIGEVFSAFSNSFTMVYSTTSIVAAFACSTLIGVLFGFLPARNAARLDPVVALTRE</sequence>
<dbReference type="GO" id="GO:0005886">
    <property type="term" value="C:plasma membrane"/>
    <property type="evidence" value="ECO:0007669"/>
    <property type="project" value="UniProtKB-SubCell"/>
</dbReference>
<dbReference type="FunFam" id="3.40.50.300:FF:000032">
    <property type="entry name" value="Export ABC transporter ATP-binding protein"/>
    <property type="match status" value="1"/>
</dbReference>
<evidence type="ECO:0000256" key="5">
    <source>
        <dbReference type="ARBA" id="ARBA00022692"/>
    </source>
</evidence>
<dbReference type="InterPro" id="IPR050250">
    <property type="entry name" value="Macrolide_Exporter_MacB"/>
</dbReference>